<evidence type="ECO:0000256" key="2">
    <source>
        <dbReference type="SAM" id="SignalP"/>
    </source>
</evidence>
<proteinExistence type="predicted"/>
<gene>
    <name evidence="4" type="ORF">GCM10011613_37000</name>
</gene>
<dbReference type="RefSeq" id="WP_189421395.1">
    <property type="nucleotide sequence ID" value="NZ_BMYZ01000005.1"/>
</dbReference>
<dbReference type="InterPro" id="IPR029058">
    <property type="entry name" value="AB_hydrolase_fold"/>
</dbReference>
<organism evidence="4 5">
    <name type="scientific">Cellvibrio zantedeschiae</name>
    <dbReference type="NCBI Taxonomy" id="1237077"/>
    <lineage>
        <taxon>Bacteria</taxon>
        <taxon>Pseudomonadati</taxon>
        <taxon>Pseudomonadota</taxon>
        <taxon>Gammaproteobacteria</taxon>
        <taxon>Cellvibrionales</taxon>
        <taxon>Cellvibrionaceae</taxon>
        <taxon>Cellvibrio</taxon>
    </lineage>
</organism>
<dbReference type="Gene3D" id="3.40.50.1820">
    <property type="entry name" value="alpha/beta hydrolase"/>
    <property type="match status" value="1"/>
</dbReference>
<feature type="signal peptide" evidence="2">
    <location>
        <begin position="1"/>
        <end position="22"/>
    </location>
</feature>
<dbReference type="EMBL" id="BMYZ01000005">
    <property type="protein sequence ID" value="GGY88547.1"/>
    <property type="molecule type" value="Genomic_DNA"/>
</dbReference>
<evidence type="ECO:0000313" key="5">
    <source>
        <dbReference type="Proteomes" id="UP000619761"/>
    </source>
</evidence>
<protein>
    <submittedName>
        <fullName evidence="4">Peptidase S9</fullName>
    </submittedName>
</protein>
<feature type="domain" description="Peptidase S9 prolyl oligopeptidase catalytic" evidence="3">
    <location>
        <begin position="449"/>
        <end position="654"/>
    </location>
</feature>
<feature type="chain" id="PRO_5045945154" evidence="2">
    <location>
        <begin position="23"/>
        <end position="665"/>
    </location>
</feature>
<sequence length="665" mass="74555">MYKSLKMLAVVAGSLFSLCVNALPVESFASLPDVSQMGLSPSGEKISSIVRVDVENTKGTAVQVTDLKSGQKKLVLFTDNKKYDIYWVSWKDEKTLLVGTVFPSKIDTWVGSSRVNAKTRESRLMIIDLEKDQILTPLSNNFLKRYKVIPVAQDLVVDTLPEEPDSILLALPTNQTLAMGSNSYAGVYKVNFREQTARVYQGSEDHVFGWWTDRQHRVRAGMYIGDDGTQKVVIKNTTDEKWQQVWSHKDFSAEEVTPLGFGLDPNILYIRAYHEKRLAIFKVNLTDKNLARELVFADPVYDVNGRLVYSPVTKDVIGITYSANGGFSFFDPELKKLQASIDKAMPNSRNYIYAFSQDMQTFLMSSNSDTDAGTFYVGHRNPIRLNAVAYRYKQLDSAAMASSKRYDYKARDGLNIEAYLTLPKNSPGKKLATIIFPHGGPIARDDDDFDYWVQYFADKGYAVLKMNFRGSAGQGLEFRNAGLKNWGMEMQDDIEDGARKLIADGIADEKSLCIIGASYGGYAALMGVVKTPDFYKCAVSVAGVSNVYELVKDSRAFWSSYNVVDEQIGNDNKHLKEISPVNFADKIKVPVLLVHGDDDRQVPVKHSTQMRDALAKAGKNVTYLELPDEDHYLSNNENRIATFKAIDQFLDKYMPISKSNLPAPK</sequence>
<reference evidence="5" key="1">
    <citation type="journal article" date="2019" name="Int. J. Syst. Evol. Microbiol.">
        <title>The Global Catalogue of Microorganisms (GCM) 10K type strain sequencing project: providing services to taxonomists for standard genome sequencing and annotation.</title>
        <authorList>
            <consortium name="The Broad Institute Genomics Platform"/>
            <consortium name="The Broad Institute Genome Sequencing Center for Infectious Disease"/>
            <person name="Wu L."/>
            <person name="Ma J."/>
        </authorList>
    </citation>
    <scope>NUCLEOTIDE SEQUENCE [LARGE SCALE GENOMIC DNA]</scope>
    <source>
        <strain evidence="5">KCTC 32239</strain>
    </source>
</reference>
<evidence type="ECO:0000313" key="4">
    <source>
        <dbReference type="EMBL" id="GGY88547.1"/>
    </source>
</evidence>
<dbReference type="PANTHER" id="PTHR42776:SF27">
    <property type="entry name" value="DIPEPTIDYL PEPTIDASE FAMILY MEMBER 6"/>
    <property type="match status" value="1"/>
</dbReference>
<comment type="caution">
    <text evidence="4">The sequence shown here is derived from an EMBL/GenBank/DDBJ whole genome shotgun (WGS) entry which is preliminary data.</text>
</comment>
<dbReference type="SUPFAM" id="SSF82171">
    <property type="entry name" value="DPP6 N-terminal domain-like"/>
    <property type="match status" value="1"/>
</dbReference>
<name>A0ABQ3BB16_9GAMM</name>
<dbReference type="SUPFAM" id="SSF53474">
    <property type="entry name" value="alpha/beta-Hydrolases"/>
    <property type="match status" value="1"/>
</dbReference>
<accession>A0ABQ3BB16</accession>
<keyword evidence="5" id="KW-1185">Reference proteome</keyword>
<dbReference type="InterPro" id="IPR001375">
    <property type="entry name" value="Peptidase_S9_cat"/>
</dbReference>
<keyword evidence="1" id="KW-0378">Hydrolase</keyword>
<dbReference type="PANTHER" id="PTHR42776">
    <property type="entry name" value="SERINE PEPTIDASE S9 FAMILY MEMBER"/>
    <property type="match status" value="1"/>
</dbReference>
<evidence type="ECO:0000256" key="1">
    <source>
        <dbReference type="ARBA" id="ARBA00022801"/>
    </source>
</evidence>
<keyword evidence="2" id="KW-0732">Signal</keyword>
<dbReference type="Proteomes" id="UP000619761">
    <property type="component" value="Unassembled WGS sequence"/>
</dbReference>
<evidence type="ECO:0000259" key="3">
    <source>
        <dbReference type="Pfam" id="PF00326"/>
    </source>
</evidence>
<dbReference type="Pfam" id="PF00326">
    <property type="entry name" value="Peptidase_S9"/>
    <property type="match status" value="1"/>
</dbReference>